<reference evidence="3" key="6">
    <citation type="submission" date="2013-11" db="EMBL/GenBank/DDBJ databases">
        <authorList>
            <consortium name="The tmRNA Website and RNAcentral"/>
        </authorList>
    </citation>
    <scope>NUCLEOTIDE SEQUENCE</scope>
</reference>
<dbReference type="EMBL" id="HG521743">
    <property type="protein sequence ID" value="CDI33167.1"/>
    <property type="molecule type" value="Genomic_DNA"/>
</dbReference>
<feature type="non-terminal residue" evidence="1">
    <location>
        <position position="1"/>
    </location>
</feature>
<evidence type="ECO:0000313" key="2">
    <source>
        <dbReference type="EMBL" id="CDI33166.1"/>
    </source>
</evidence>
<dbReference type="EMBL" id="HG783604">
    <property type="protein sequence ID" value="CDK05305.1"/>
    <property type="molecule type" value="Transcribed_RNA"/>
</dbReference>
<keyword evidence="4" id="KW-1185">Reference proteome</keyword>
<reference evidence="1 4" key="1">
    <citation type="journal article" date="2000" name="Nature">
        <title>Complete genome sequence of Pseudomonas aeruginosa PAO1, an opportunistic pathogen.</title>
        <authorList>
            <person name="Stover C.K."/>
            <person name="Pham X.Q."/>
            <person name="Erwin A.L."/>
            <person name="Mizoguchi S.D."/>
            <person name="Warrener P."/>
            <person name="Hickey M.J."/>
            <person name="Brinkman F.S."/>
            <person name="Hufnagle W.O."/>
            <person name="Kowalik D.J."/>
            <person name="Lagrou M."/>
            <person name="Garber R.L."/>
            <person name="Goltry L."/>
            <person name="Tolentino E."/>
            <person name="Westbrock-Wadman S."/>
            <person name="Yuan Y."/>
            <person name="Brody L.L."/>
            <person name="Coulter S.N."/>
            <person name="Folger K.R."/>
            <person name="Kas A."/>
            <person name="Larbig K."/>
            <person name="Lim R."/>
            <person name="Smith K."/>
            <person name="Spencer D."/>
            <person name="Wong G.K."/>
            <person name="Wu Z."/>
            <person name="Paulsen I.T."/>
            <person name="Reizer J."/>
            <person name="Saier M.H."/>
            <person name="Hancock R.E."/>
            <person name="Lory S."/>
            <person name="Olson M.V."/>
        </authorList>
    </citation>
    <scope>NUCLEOTIDE SEQUENCE [LARGE SCALE GENOMIC DNA]</scope>
    <source>
        <strain evidence="4">ATCC 15692 / DSM 22644 / CIP 104116 / JCM 14847 / LMG 12228 / 1C / PRS 101 / PAO1</strain>
        <strain evidence="1">PAO1</strain>
    </source>
</reference>
<evidence type="ECO:0000313" key="1">
    <source>
        <dbReference type="EMBL" id="AAO42616.1"/>
    </source>
</evidence>
<name>G3XD41_PSEAE</name>
<gene>
    <name evidence="2" type="primary">tmRNA Psmon_aerug</name>
    <name evidence="1" type="ordered locus">PA0826.1</name>
</gene>
<evidence type="ECO:0000313" key="3">
    <source>
        <dbReference type="EMBL" id="CDK05304.1"/>
    </source>
</evidence>
<dbReference type="EMBL" id="HG521742">
    <property type="protein sequence ID" value="CDI33166.1"/>
    <property type="molecule type" value="Genomic_DNA"/>
</dbReference>
<evidence type="ECO:0000313" key="4">
    <source>
        <dbReference type="Proteomes" id="UP000002438"/>
    </source>
</evidence>
<dbReference type="Proteomes" id="UP000002438">
    <property type="component" value="Chromosome"/>
</dbReference>
<reference evidence="1" key="5">
    <citation type="submission" date="2010-09" db="EMBL/GenBank/DDBJ databases">
        <authorList>
            <consortium name="Pseudomonas aeruginosa Community Annotation Project (PseudoCap)"/>
            <person name="Winsor G.L."/>
            <person name="Hancock R.E."/>
            <person name="Brinkman F.S."/>
        </authorList>
    </citation>
    <scope>NUCLEOTIDE SEQUENCE</scope>
    <source>
        <strain evidence="1">PAO1</strain>
    </source>
</reference>
<sequence length="10" mass="1037">ANDDNYALAA</sequence>
<protein>
    <submittedName>
        <fullName evidence="2">Proteolysis tag peptide encoded by tmRNA Psmon_aerug</fullName>
    </submittedName>
    <submittedName>
        <fullName evidence="1">TmRNA tag peptide</fullName>
    </submittedName>
</protein>
<proteinExistence type="predicted"/>
<dbReference type="EMBL" id="HG783603">
    <property type="protein sequence ID" value="CDK05304.1"/>
    <property type="molecule type" value="Transcribed_RNA"/>
</dbReference>
<reference evidence="2" key="2">
    <citation type="journal article" date="2004" name="Nucleic Acids Res.">
        <title>The tmRNA website: reductive evolution of tmRNA in plastids and other endosymbionts.</title>
        <authorList>
            <person name="Gueneau de Novoa P."/>
            <person name="Williams K.P."/>
        </authorList>
    </citation>
    <scope>NUCLEOTIDE SEQUENCE</scope>
</reference>
<accession>G3XD41</accession>
<dbReference type="HOGENOM" id="CLU_3437929_0_0_6"/>
<reference evidence="1" key="4">
    <citation type="journal article" date="2009" name="Nucleic Acids Res.">
        <title>Pseudomonas Genome Database: facilitating user-friendly, comprehensive comparisons of microbial genomes.</title>
        <authorList>
            <person name="Winsor G.L."/>
            <person name="Van Rossum T."/>
            <person name="Lo R."/>
            <person name="Khaira B."/>
            <person name="Whiteside M.D."/>
            <person name="Hancock R.E."/>
            <person name="Brinkman F.S."/>
        </authorList>
    </citation>
    <scope>NUCLEOTIDE SEQUENCE</scope>
    <source>
        <strain evidence="1">PAO1</strain>
    </source>
</reference>
<organism evidence="1 4">
    <name type="scientific">Pseudomonas aeruginosa (strain ATCC 15692 / DSM 22644 / CIP 104116 / JCM 14847 / LMG 12228 / 1C / PRS 101 / PAO1)</name>
    <dbReference type="NCBI Taxonomy" id="208964"/>
    <lineage>
        <taxon>Bacteria</taxon>
        <taxon>Pseudomonadati</taxon>
        <taxon>Pseudomonadota</taxon>
        <taxon>Gammaproteobacteria</taxon>
        <taxon>Pseudomonadales</taxon>
        <taxon>Pseudomonadaceae</taxon>
        <taxon>Pseudomonas</taxon>
    </lineage>
</organism>
<dbReference type="EMBL" id="AE004091">
    <property type="protein sequence ID" value="AAO42616.1"/>
    <property type="molecule type" value="Genomic_DNA"/>
</dbReference>
<reference evidence="1" key="3">
    <citation type="journal article" date="2005" name="Nucleic Acids Res.">
        <title>Pseudomonas aeruginosa Genome Database and PseudoCAP: facilitating community-based, continually updated, genome annotation.</title>
        <authorList>
            <person name="Winsor G.L."/>
            <person name="Lo R."/>
            <person name="Sui S.J."/>
            <person name="Ung K.S."/>
            <person name="Huang S."/>
            <person name="Cheng D."/>
            <person name="Ching W.K."/>
            <person name="Hancock R.E."/>
            <person name="Brinkman F.S."/>
        </authorList>
    </citation>
    <scope>NUCLEOTIDE SEQUENCE</scope>
    <source>
        <strain evidence="1">PAO1</strain>
    </source>
</reference>